<protein>
    <recommendedName>
        <fullName evidence="4">Helitron helicase-like domain-containing protein</fullName>
    </recommendedName>
</protein>
<dbReference type="PANTHER" id="PTHR10492">
    <property type="match status" value="1"/>
</dbReference>
<feature type="compositionally biased region" description="Basic and acidic residues" evidence="1">
    <location>
        <begin position="210"/>
        <end position="220"/>
    </location>
</feature>
<gene>
    <name evidence="2" type="ORF">RIF29_01992</name>
</gene>
<reference evidence="2 3" key="1">
    <citation type="submission" date="2024-01" db="EMBL/GenBank/DDBJ databases">
        <title>The genomes of 5 underutilized Papilionoideae crops provide insights into root nodulation and disease resistanc.</title>
        <authorList>
            <person name="Yuan L."/>
        </authorList>
    </citation>
    <scope>NUCLEOTIDE SEQUENCE [LARGE SCALE GENOMIC DNA]</scope>
    <source>
        <strain evidence="2">ZHUSHIDOU_FW_LH</strain>
        <tissue evidence="2">Leaf</tissue>
    </source>
</reference>
<accession>A0AAN9P8B7</accession>
<sequence length="461" mass="52394">MQISAENYGQLSENRSALTDITNTVNVSRRKMRSIFENERDDCISRFLGDDFDDIRVCTAYLDSSDENNVRLTGNRTALSDITNTVSPSRRKLKSVFQKETNVDMLAGNTKNQKRVPFSTQNVDELYSIFRKHSRSKKHKATHNDTLYEVPICGIDEISLRNLTSCEEVKEKQRKIRLEHEVDIQYAVLMSSEFNNDPLYVSKGRKRTRSKECDADRDPDSVPTSNKKTQRSKRAPSCDADQRQNSAPTTRKRPRRSESEIRNMKKGNRKHQIIVRNGPLEHGNMPEITMNGNEIFVKAAVYTIEFQKRGLPHAHILIFLAEDCKHPHPDDIDKIISAEIPDPIAYPELHEAVKEFMIHGPCGAANRASPSMTFTDDQIRARGLLEIQNQLSRAGNDFPNMPIPSYDCSPSMANTLIAEQLDFDTGLLANEYLQQRQAMTTEQRNAFDQIISAVESKTGTA</sequence>
<evidence type="ECO:0000313" key="2">
    <source>
        <dbReference type="EMBL" id="KAK7288531.1"/>
    </source>
</evidence>
<dbReference type="Proteomes" id="UP001372338">
    <property type="component" value="Unassembled WGS sequence"/>
</dbReference>
<evidence type="ECO:0008006" key="4">
    <source>
        <dbReference type="Google" id="ProtNLM"/>
    </source>
</evidence>
<feature type="region of interest" description="Disordered" evidence="1">
    <location>
        <begin position="197"/>
        <end position="270"/>
    </location>
</feature>
<evidence type="ECO:0000256" key="1">
    <source>
        <dbReference type="SAM" id="MobiDB-lite"/>
    </source>
</evidence>
<dbReference type="PANTHER" id="PTHR10492:SF90">
    <property type="entry name" value="ATP-DEPENDENT DNA HELICASE"/>
    <property type="match status" value="1"/>
</dbReference>
<organism evidence="2 3">
    <name type="scientific">Crotalaria pallida</name>
    <name type="common">Smooth rattlebox</name>
    <name type="synonym">Crotalaria striata</name>
    <dbReference type="NCBI Taxonomy" id="3830"/>
    <lineage>
        <taxon>Eukaryota</taxon>
        <taxon>Viridiplantae</taxon>
        <taxon>Streptophyta</taxon>
        <taxon>Embryophyta</taxon>
        <taxon>Tracheophyta</taxon>
        <taxon>Spermatophyta</taxon>
        <taxon>Magnoliopsida</taxon>
        <taxon>eudicotyledons</taxon>
        <taxon>Gunneridae</taxon>
        <taxon>Pentapetalae</taxon>
        <taxon>rosids</taxon>
        <taxon>fabids</taxon>
        <taxon>Fabales</taxon>
        <taxon>Fabaceae</taxon>
        <taxon>Papilionoideae</taxon>
        <taxon>50 kb inversion clade</taxon>
        <taxon>genistoids sensu lato</taxon>
        <taxon>core genistoids</taxon>
        <taxon>Crotalarieae</taxon>
        <taxon>Crotalaria</taxon>
    </lineage>
</organism>
<evidence type="ECO:0000313" key="3">
    <source>
        <dbReference type="Proteomes" id="UP001372338"/>
    </source>
</evidence>
<keyword evidence="3" id="KW-1185">Reference proteome</keyword>
<name>A0AAN9P8B7_CROPI</name>
<comment type="caution">
    <text evidence="2">The sequence shown here is derived from an EMBL/GenBank/DDBJ whole genome shotgun (WGS) entry which is preliminary data.</text>
</comment>
<dbReference type="AlphaFoldDB" id="A0AAN9P8B7"/>
<dbReference type="EMBL" id="JAYWIO010000001">
    <property type="protein sequence ID" value="KAK7288531.1"/>
    <property type="molecule type" value="Genomic_DNA"/>
</dbReference>
<proteinExistence type="predicted"/>